<feature type="binding site" evidence="10">
    <location>
        <begin position="15"/>
        <end position="20"/>
    </location>
    <ligand>
        <name>substrate</name>
    </ligand>
</feature>
<comment type="caution">
    <text evidence="10">Lacks conserved residue(s) required for the propagation of feature annotation.</text>
</comment>
<organism evidence="14 15">
    <name type="scientific">Schaalia meyeri</name>
    <dbReference type="NCBI Taxonomy" id="52773"/>
    <lineage>
        <taxon>Bacteria</taxon>
        <taxon>Bacillati</taxon>
        <taxon>Actinomycetota</taxon>
        <taxon>Actinomycetes</taxon>
        <taxon>Actinomycetales</taxon>
        <taxon>Actinomycetaceae</taxon>
        <taxon>Schaalia</taxon>
    </lineage>
</organism>
<dbReference type="Pfam" id="PF01715">
    <property type="entry name" value="IPPT"/>
    <property type="match status" value="1"/>
</dbReference>
<proteinExistence type="inferred from homology"/>
<dbReference type="InterPro" id="IPR027417">
    <property type="entry name" value="P-loop_NTPase"/>
</dbReference>
<comment type="function">
    <text evidence="2 10 12">Catalyzes the transfer of a dimethylallyl group onto the adenine at position 37 in tRNAs that read codons beginning with uridine, leading to the formation of N6-(dimethylallyl)adenosine (i(6)A).</text>
</comment>
<dbReference type="GO" id="GO:0006400">
    <property type="term" value="P:tRNA modification"/>
    <property type="evidence" value="ECO:0007669"/>
    <property type="project" value="TreeGrafter"/>
</dbReference>
<dbReference type="Gene3D" id="3.40.50.300">
    <property type="entry name" value="P-loop containing nucleotide triphosphate hydrolases"/>
    <property type="match status" value="1"/>
</dbReference>
<keyword evidence="4 10" id="KW-0808">Transferase</keyword>
<keyword evidence="15" id="KW-1185">Reference proteome</keyword>
<comment type="catalytic activity">
    <reaction evidence="9 10 11">
        <text>adenosine(37) in tRNA + dimethylallyl diphosphate = N(6)-dimethylallyladenosine(37) in tRNA + diphosphate</text>
        <dbReference type="Rhea" id="RHEA:26482"/>
        <dbReference type="Rhea" id="RHEA-COMP:10162"/>
        <dbReference type="Rhea" id="RHEA-COMP:10375"/>
        <dbReference type="ChEBI" id="CHEBI:33019"/>
        <dbReference type="ChEBI" id="CHEBI:57623"/>
        <dbReference type="ChEBI" id="CHEBI:74411"/>
        <dbReference type="ChEBI" id="CHEBI:74415"/>
        <dbReference type="EC" id="2.5.1.75"/>
    </reaction>
</comment>
<evidence type="ECO:0000256" key="10">
    <source>
        <dbReference type="HAMAP-Rule" id="MF_00185"/>
    </source>
</evidence>
<name>A0AAQ0BY62_9ACTO</name>
<comment type="similarity">
    <text evidence="3 10 13">Belongs to the IPP transferase family.</text>
</comment>
<evidence type="ECO:0000256" key="13">
    <source>
        <dbReference type="RuleBase" id="RU003785"/>
    </source>
</evidence>
<keyword evidence="7 10" id="KW-0067">ATP-binding</keyword>
<dbReference type="GO" id="GO:0052381">
    <property type="term" value="F:tRNA dimethylallyltransferase activity"/>
    <property type="evidence" value="ECO:0007669"/>
    <property type="project" value="UniProtKB-UniRule"/>
</dbReference>
<reference evidence="14 15" key="1">
    <citation type="submission" date="2020-12" db="EMBL/GenBank/DDBJ databases">
        <title>FDA dAtabase for Regulatory Grade micrObial Sequences (FDA-ARGOS): Supporting development and validation of Infectious Disease Dx tests.</title>
        <authorList>
            <person name="Sproer C."/>
            <person name="Gronow S."/>
            <person name="Severitt S."/>
            <person name="Schroder I."/>
            <person name="Tallon L."/>
            <person name="Sadzewicz L."/>
            <person name="Zhao X."/>
            <person name="Boylan J."/>
            <person name="Ott S."/>
            <person name="Bowen H."/>
            <person name="Vavikolanu K."/>
            <person name="Mehta A."/>
            <person name="Aluvathingal J."/>
            <person name="Nadendla S."/>
            <person name="Lowell S."/>
            <person name="Myers T."/>
            <person name="Yan Y."/>
            <person name="Sichtig H."/>
        </authorList>
    </citation>
    <scope>NUCLEOTIDE SEQUENCE [LARGE SCALE GENOMIC DNA]</scope>
    <source>
        <strain evidence="14 15">FDAARGOS_985</strain>
    </source>
</reference>
<dbReference type="Gene3D" id="1.10.20.140">
    <property type="match status" value="1"/>
</dbReference>
<protein>
    <recommendedName>
        <fullName evidence="10">tRNA dimethylallyltransferase</fullName>
        <ecNumber evidence="10">2.5.1.75</ecNumber>
    </recommendedName>
    <alternativeName>
        <fullName evidence="10">Dimethylallyl diphosphate:tRNA dimethylallyltransferase</fullName>
        <shortName evidence="10">DMAPP:tRNA dimethylallyltransferase</shortName>
        <shortName evidence="10">DMATase</shortName>
    </alternativeName>
    <alternativeName>
        <fullName evidence="10">Isopentenyl-diphosphate:tRNA isopentenyltransferase</fullName>
        <shortName evidence="10">IPP transferase</shortName>
        <shortName evidence="10">IPPT</shortName>
        <shortName evidence="10">IPTase</shortName>
    </alternativeName>
</protein>
<dbReference type="AlphaFoldDB" id="A0AAQ0BY62"/>
<gene>
    <name evidence="10 14" type="primary">miaA</name>
    <name evidence="14" type="ORF">I6H42_04460</name>
</gene>
<dbReference type="EC" id="2.5.1.75" evidence="10"/>
<comment type="subunit">
    <text evidence="10">Monomer.</text>
</comment>
<dbReference type="HAMAP" id="MF_00185">
    <property type="entry name" value="IPP_trans"/>
    <property type="match status" value="1"/>
</dbReference>
<keyword evidence="6 10" id="KW-0547">Nucleotide-binding</keyword>
<dbReference type="SUPFAM" id="SSF52540">
    <property type="entry name" value="P-loop containing nucleoside triphosphate hydrolases"/>
    <property type="match status" value="2"/>
</dbReference>
<keyword evidence="8 10" id="KW-0460">Magnesium</keyword>
<dbReference type="FunFam" id="1.10.20.140:FF:000001">
    <property type="entry name" value="tRNA dimethylallyltransferase"/>
    <property type="match status" value="1"/>
</dbReference>
<evidence type="ECO:0000313" key="15">
    <source>
        <dbReference type="Proteomes" id="UP000595220"/>
    </source>
</evidence>
<evidence type="ECO:0000256" key="11">
    <source>
        <dbReference type="RuleBase" id="RU003783"/>
    </source>
</evidence>
<comment type="cofactor">
    <cofactor evidence="1 10">
        <name>Mg(2+)</name>
        <dbReference type="ChEBI" id="CHEBI:18420"/>
    </cofactor>
</comment>
<dbReference type="Proteomes" id="UP000595220">
    <property type="component" value="Chromosome"/>
</dbReference>
<feature type="binding site" evidence="10">
    <location>
        <begin position="13"/>
        <end position="20"/>
    </location>
    <ligand>
        <name>ATP</name>
        <dbReference type="ChEBI" id="CHEBI:30616"/>
    </ligand>
</feature>
<evidence type="ECO:0000256" key="3">
    <source>
        <dbReference type="ARBA" id="ARBA00005842"/>
    </source>
</evidence>
<dbReference type="EMBL" id="CP066065">
    <property type="protein sequence ID" value="QQC44723.1"/>
    <property type="molecule type" value="Genomic_DNA"/>
</dbReference>
<dbReference type="PANTHER" id="PTHR11088">
    <property type="entry name" value="TRNA DIMETHYLALLYLTRANSFERASE"/>
    <property type="match status" value="1"/>
</dbReference>
<evidence type="ECO:0000256" key="12">
    <source>
        <dbReference type="RuleBase" id="RU003784"/>
    </source>
</evidence>
<evidence type="ECO:0000256" key="9">
    <source>
        <dbReference type="ARBA" id="ARBA00049563"/>
    </source>
</evidence>
<keyword evidence="5 10" id="KW-0819">tRNA processing</keyword>
<dbReference type="InterPro" id="IPR018022">
    <property type="entry name" value="IPT"/>
</dbReference>
<dbReference type="NCBIfam" id="TIGR00174">
    <property type="entry name" value="miaA"/>
    <property type="match status" value="1"/>
</dbReference>
<evidence type="ECO:0000256" key="6">
    <source>
        <dbReference type="ARBA" id="ARBA00022741"/>
    </source>
</evidence>
<dbReference type="InterPro" id="IPR039657">
    <property type="entry name" value="Dimethylallyltransferase"/>
</dbReference>
<dbReference type="PANTHER" id="PTHR11088:SF60">
    <property type="entry name" value="TRNA DIMETHYLALLYLTRANSFERASE"/>
    <property type="match status" value="1"/>
</dbReference>
<evidence type="ECO:0000313" key="14">
    <source>
        <dbReference type="EMBL" id="QQC44723.1"/>
    </source>
</evidence>
<sequence>MWRASDVLCAVVGPTASGKSDLALELAGILPGALGASGAGEIVSADALQLYRGMDVGTAKTPVSERRGIAHHQIDVLSVRDEASVAAYQKHARADVAAIHERGGLAVVAGGSGLYQRALLDVIDFPGTDPLERARLEAQAQGSAGSRGLHERLASLDPVSADRIDPRNSRRIVRALEVIEVTGRPYSASMPRHEFASPALMVALRRPMDALDERIAVRTRAMMRGGLIEEVRSLIDEGLREAKTASRATGYAQALAVIDGEMTEEEAEESIALATRQLARRQVKWLRPDPRVFWVDVEEFTGDQSVVRRVVELTCREAERAVGRS</sequence>
<feature type="site" description="Interaction with substrate tRNA" evidence="10">
    <location>
        <position position="133"/>
    </location>
</feature>
<dbReference type="GO" id="GO:0005524">
    <property type="term" value="F:ATP binding"/>
    <property type="evidence" value="ECO:0007669"/>
    <property type="project" value="UniProtKB-UniRule"/>
</dbReference>
<evidence type="ECO:0000256" key="8">
    <source>
        <dbReference type="ARBA" id="ARBA00022842"/>
    </source>
</evidence>
<evidence type="ECO:0000256" key="1">
    <source>
        <dbReference type="ARBA" id="ARBA00001946"/>
    </source>
</evidence>
<evidence type="ECO:0000256" key="5">
    <source>
        <dbReference type="ARBA" id="ARBA00022694"/>
    </source>
</evidence>
<accession>A0AAQ0BY62</accession>
<evidence type="ECO:0000256" key="2">
    <source>
        <dbReference type="ARBA" id="ARBA00003213"/>
    </source>
</evidence>
<evidence type="ECO:0000256" key="7">
    <source>
        <dbReference type="ARBA" id="ARBA00022840"/>
    </source>
</evidence>
<feature type="site" description="Interaction with substrate tRNA" evidence="10">
    <location>
        <position position="112"/>
    </location>
</feature>
<evidence type="ECO:0000256" key="4">
    <source>
        <dbReference type="ARBA" id="ARBA00022679"/>
    </source>
</evidence>